<organism evidence="1 2">
    <name type="scientific">Aphanomyces astaci</name>
    <name type="common">Crayfish plague agent</name>
    <dbReference type="NCBI Taxonomy" id="112090"/>
    <lineage>
        <taxon>Eukaryota</taxon>
        <taxon>Sar</taxon>
        <taxon>Stramenopiles</taxon>
        <taxon>Oomycota</taxon>
        <taxon>Saprolegniomycetes</taxon>
        <taxon>Saprolegniales</taxon>
        <taxon>Verrucalvaceae</taxon>
        <taxon>Aphanomyces</taxon>
    </lineage>
</organism>
<protein>
    <recommendedName>
        <fullName evidence="3">DUF4139 domain-containing protein</fullName>
    </recommendedName>
</protein>
<evidence type="ECO:0008006" key="3">
    <source>
        <dbReference type="Google" id="ProtNLM"/>
    </source>
</evidence>
<dbReference type="VEuPathDB" id="FungiDB:H257_02556"/>
<gene>
    <name evidence="1" type="ORF">B5M09_008850</name>
</gene>
<reference evidence="1" key="1">
    <citation type="submission" date="2018-07" db="EMBL/GenBank/DDBJ databases">
        <title>Annotation of Aphanomyces astaci genome assembly.</title>
        <authorList>
            <person name="Studholme D.J."/>
        </authorList>
    </citation>
    <scope>NUCLEOTIDE SEQUENCE [LARGE SCALE GENOMIC DNA]</scope>
    <source>
        <strain evidence="1">Pc</strain>
    </source>
</reference>
<dbReference type="Proteomes" id="UP000284702">
    <property type="component" value="Unassembled WGS sequence"/>
</dbReference>
<dbReference type="AlphaFoldDB" id="A0A425CQH1"/>
<comment type="caution">
    <text evidence="1">The sequence shown here is derived from an EMBL/GenBank/DDBJ whole genome shotgun (WGS) entry which is preliminary data.</text>
</comment>
<accession>A0A425CQH1</accession>
<evidence type="ECO:0000313" key="1">
    <source>
        <dbReference type="EMBL" id="RQM19291.1"/>
    </source>
</evidence>
<keyword evidence="2" id="KW-1185">Reference proteome</keyword>
<proteinExistence type="predicted"/>
<evidence type="ECO:0000313" key="2">
    <source>
        <dbReference type="Proteomes" id="UP000284702"/>
    </source>
</evidence>
<sequence length="706" mass="76427">MADGDPNELAVTAVTIYNNKRAFVERESFDFGDAEKQFRIAVPANRRSAIVESMTVRCDGVAASVRYGGDLLDKSPEVSVRKREFIVGASVTLGDFLGGSGVGESVYVRSLAGVETVGKILLVEKKLVVIGTTTAGHVITDHEWSTLRLLTPHHDIVAVALSQVDVIKFEDPVTQAALVSALSSTAVAYIPTPSVPTRDAHLADIFVSTTPIATVSSPPSGRPTLSVAYVDVADAYQFQFVIAFNSDREMKTHAIASIATVELLARVRNISSDPWHNIRLSLQLTESQLKSSVATEHVVFAVPGTVSLRAGESAVVSVAKAECPCEYQYVFDPKESAVNALVGVRLTNTSSQVFPPGIGNLVENGRLQAQVPLTPIAPDEDLVLPLGTDASLSVSATCPKDLQVATIEVATHLERRRPADDAAPSLNLIVDREVARHTVYTVANASHVPKRLVLYHYASAIHGGYVIQTMHHVVKSVVGFAAYELPLDPGQERQFTVVETATYSQTLPTEVEGGGSYHKKNKLLVQFLEKHGASHVSSADRAALAAANVTRKTTRVLKTLASRLEQSTRSVASTSSTSHVAPESDVAKWTRVLSNHDDILHGLQRLVSIHDDLDKRRHTVDQEQLAMDTIVRNQARLRENIVALEKVTTKHDLLTRYLNDFNSDEDALAASRLATNRAADDQRSLQREGAALVRDLLGRVKASLAL</sequence>
<name>A0A425CQH1_APHAT</name>
<dbReference type="EMBL" id="MZMZ02004434">
    <property type="protein sequence ID" value="RQM19291.1"/>
    <property type="molecule type" value="Genomic_DNA"/>
</dbReference>